<dbReference type="NCBIfam" id="TIGR01488">
    <property type="entry name" value="HAD-SF-IB"/>
    <property type="match status" value="1"/>
</dbReference>
<dbReference type="AlphaFoldDB" id="A0A4Q7LRF5"/>
<name>A0A4Q7LRF5_9MICO</name>
<dbReference type="PANTHER" id="PTHR43344:SF15">
    <property type="entry name" value="PHOSPHOSERINE PHOSPHATASE SERB1"/>
    <property type="match status" value="1"/>
</dbReference>
<dbReference type="InterPro" id="IPR050582">
    <property type="entry name" value="HAD-like_SerB"/>
</dbReference>
<evidence type="ECO:0000313" key="4">
    <source>
        <dbReference type="Proteomes" id="UP000293519"/>
    </source>
</evidence>
<dbReference type="GO" id="GO:0016787">
    <property type="term" value="F:hydrolase activity"/>
    <property type="evidence" value="ECO:0007669"/>
    <property type="project" value="UniProtKB-KW"/>
</dbReference>
<dbReference type="Gene3D" id="3.40.50.1000">
    <property type="entry name" value="HAD superfamily/HAD-like"/>
    <property type="match status" value="1"/>
</dbReference>
<organism evidence="3 4">
    <name type="scientific">Microcella putealis</name>
    <dbReference type="NCBI Taxonomy" id="337005"/>
    <lineage>
        <taxon>Bacteria</taxon>
        <taxon>Bacillati</taxon>
        <taxon>Actinomycetota</taxon>
        <taxon>Actinomycetes</taxon>
        <taxon>Micrococcales</taxon>
        <taxon>Microbacteriaceae</taxon>
        <taxon>Microcella</taxon>
    </lineage>
</organism>
<evidence type="ECO:0000313" key="3">
    <source>
        <dbReference type="EMBL" id="RZS56418.1"/>
    </source>
</evidence>
<sequence>MAALDDDATPPGTPPRDGAAQPPSETPIIAFFDVDNTLMRGASVYHLGWAAWKRGYVTFGDLVRFTWKQLRFIAVGENHAHQLAARDRGLELIAGHTIAELESLAIETYETRIQKLLLPETVGLARDHLDKGHEVWLITATPEACARVIAERLGLTGAIGTRIRDVDGVFTGELLGHVMHGAEKALAAKELALEKHAHLDDCWAYSDSRNDIPLLELAGNRVVVNPDAALKRYANARNWPMITAGAASIRAQRRRVRREARAVA</sequence>
<evidence type="ECO:0000256" key="2">
    <source>
        <dbReference type="SAM" id="MobiDB-lite"/>
    </source>
</evidence>
<keyword evidence="4" id="KW-1185">Reference proteome</keyword>
<keyword evidence="3" id="KW-0378">Hydrolase</keyword>
<dbReference type="InterPro" id="IPR023214">
    <property type="entry name" value="HAD_sf"/>
</dbReference>
<evidence type="ECO:0000256" key="1">
    <source>
        <dbReference type="ARBA" id="ARBA00009184"/>
    </source>
</evidence>
<reference evidence="3 4" key="1">
    <citation type="journal article" date="2015" name="Stand. Genomic Sci.">
        <title>Genomic Encyclopedia of Bacterial and Archaeal Type Strains, Phase III: the genomes of soil and plant-associated and newly described type strains.</title>
        <authorList>
            <person name="Whitman W.B."/>
            <person name="Woyke T."/>
            <person name="Klenk H.P."/>
            <person name="Zhou Y."/>
            <person name="Lilburn T.G."/>
            <person name="Beck B.J."/>
            <person name="De Vos P."/>
            <person name="Vandamme P."/>
            <person name="Eisen J.A."/>
            <person name="Garrity G."/>
            <person name="Hugenholtz P."/>
            <person name="Kyrpides N.C."/>
        </authorList>
    </citation>
    <scope>NUCLEOTIDE SEQUENCE [LARGE SCALE GENOMIC DNA]</scope>
    <source>
        <strain evidence="3 4">CV2</strain>
    </source>
</reference>
<protein>
    <submittedName>
        <fullName evidence="3">HAD superfamily hydrolase (TIGR01490 family)</fullName>
    </submittedName>
</protein>
<comment type="caution">
    <text evidence="3">The sequence shown here is derived from an EMBL/GenBank/DDBJ whole genome shotgun (WGS) entry which is preliminary data.</text>
</comment>
<gene>
    <name evidence="3" type="ORF">EV141_1882</name>
</gene>
<dbReference type="CDD" id="cd02612">
    <property type="entry name" value="HAD_PGPPase"/>
    <property type="match status" value="1"/>
</dbReference>
<accession>A0A4Q7LRF5</accession>
<dbReference type="Pfam" id="PF12710">
    <property type="entry name" value="HAD"/>
    <property type="match status" value="1"/>
</dbReference>
<comment type="similarity">
    <text evidence="1">Belongs to the HAD-like hydrolase superfamily. SerB family.</text>
</comment>
<dbReference type="Gene3D" id="1.20.1440.100">
    <property type="entry name" value="SG protein - dephosphorylation function"/>
    <property type="match status" value="1"/>
</dbReference>
<dbReference type="OrthoDB" id="25607at2"/>
<dbReference type="RefSeq" id="WP_130485665.1">
    <property type="nucleotide sequence ID" value="NZ_SGWW01000003.1"/>
</dbReference>
<dbReference type="InterPro" id="IPR006385">
    <property type="entry name" value="HAD_hydro_SerB1"/>
</dbReference>
<dbReference type="PANTHER" id="PTHR43344">
    <property type="entry name" value="PHOSPHOSERINE PHOSPHATASE"/>
    <property type="match status" value="1"/>
</dbReference>
<proteinExistence type="inferred from homology"/>
<dbReference type="InterPro" id="IPR036412">
    <property type="entry name" value="HAD-like_sf"/>
</dbReference>
<dbReference type="EMBL" id="SGWW01000003">
    <property type="protein sequence ID" value="RZS56418.1"/>
    <property type="molecule type" value="Genomic_DNA"/>
</dbReference>
<dbReference type="Proteomes" id="UP000293519">
    <property type="component" value="Unassembled WGS sequence"/>
</dbReference>
<feature type="region of interest" description="Disordered" evidence="2">
    <location>
        <begin position="1"/>
        <end position="24"/>
    </location>
</feature>
<dbReference type="NCBIfam" id="TIGR01490">
    <property type="entry name" value="HAD-SF-IB-hyp1"/>
    <property type="match status" value="1"/>
</dbReference>
<dbReference type="SUPFAM" id="SSF56784">
    <property type="entry name" value="HAD-like"/>
    <property type="match status" value="1"/>
</dbReference>